<feature type="chain" id="PRO_5004718014" description="Ionotropic glutamate receptor L-glutamate and glycine-binding domain-containing protein" evidence="12">
    <location>
        <begin position="17"/>
        <end position="685"/>
    </location>
</feature>
<keyword evidence="4 11" id="KW-1133">Transmembrane helix</keyword>
<dbReference type="Gene3D" id="3.40.190.10">
    <property type="entry name" value="Periplasmic binding protein-like II"/>
    <property type="match status" value="2"/>
</dbReference>
<keyword evidence="9" id="KW-1071">Ligand-gated ion channel</keyword>
<dbReference type="EMBL" id="KB199905">
    <property type="protein sequence ID" value="ESP03952.1"/>
    <property type="molecule type" value="Genomic_DNA"/>
</dbReference>
<evidence type="ECO:0000256" key="1">
    <source>
        <dbReference type="ARBA" id="ARBA00004141"/>
    </source>
</evidence>
<gene>
    <name evidence="15" type="ORF">LOTGIDRAFT_156555</name>
</gene>
<evidence type="ECO:0000256" key="9">
    <source>
        <dbReference type="ARBA" id="ARBA00023286"/>
    </source>
</evidence>
<keyword evidence="12" id="KW-0732">Signal</keyword>
<evidence type="ECO:0000256" key="10">
    <source>
        <dbReference type="ARBA" id="ARBA00023303"/>
    </source>
</evidence>
<keyword evidence="5" id="KW-0406">Ion transport</keyword>
<dbReference type="HOGENOM" id="CLU_401870_0_0_1"/>
<dbReference type="SMART" id="SM00079">
    <property type="entry name" value="PBPe"/>
    <property type="match status" value="1"/>
</dbReference>
<keyword evidence="3 11" id="KW-0812">Transmembrane</keyword>
<keyword evidence="16" id="KW-1185">Reference proteome</keyword>
<evidence type="ECO:0008006" key="17">
    <source>
        <dbReference type="Google" id="ProtNLM"/>
    </source>
</evidence>
<dbReference type="OrthoDB" id="5984008at2759"/>
<dbReference type="GO" id="GO:0015276">
    <property type="term" value="F:ligand-gated monoatomic ion channel activity"/>
    <property type="evidence" value="ECO:0007669"/>
    <property type="project" value="InterPro"/>
</dbReference>
<evidence type="ECO:0000256" key="8">
    <source>
        <dbReference type="ARBA" id="ARBA00023180"/>
    </source>
</evidence>
<dbReference type="Proteomes" id="UP000030746">
    <property type="component" value="Unassembled WGS sequence"/>
</dbReference>
<feature type="domain" description="Ionotropic glutamate receptor L-glutamate and glycine-binding" evidence="14">
    <location>
        <begin position="353"/>
        <end position="413"/>
    </location>
</feature>
<evidence type="ECO:0000256" key="6">
    <source>
        <dbReference type="ARBA" id="ARBA00023136"/>
    </source>
</evidence>
<feature type="signal peptide" evidence="12">
    <location>
        <begin position="1"/>
        <end position="16"/>
    </location>
</feature>
<keyword evidence="2" id="KW-0813">Transport</keyword>
<keyword evidence="8" id="KW-0325">Glycoprotein</keyword>
<sequence>MLPVYLLVCFLSSCRTAQIVLLTDKSDEVTQLESKWKNLPVITSYEAGITIKVLDVQETDNFAYIIQYLCGNFRVGETIIVDISSSCLAADILAIIFQPYIRPTYTGCYCAHASNLLPENDPIIITAIEFIKLQRTTLAKIIIFADTCHYSPSVLDVVQSAIPLFTADLKTANISQWLSKFTRETIRHYVILVGTTYQINEVLCAAKRMGLPTTFTWIVHVLDDHDYSSVSCLPSQLFTITTTRDGPHYENSQYTEAFNNILPSFWPWLENFLNTETNTSQMVGNICQEDYSRQTFDFPVFQPEIQEFGLKQNFPLNGTSFKVGKWTATDGFAMYLKETEIKDLLVVTLHEPPFVYIEETDNDTVYSGYAIDVLDKIAKRLGLTYRIYTVSDGRYGRQKANGDWDGLVGEIVKGCSIHQLIEILKQNPKNRLCVDRDTPVVIMRTEREYEVEGTTIQDYFERMAALEMNFYEMWRNMSYKTNSGSNQQSLAVFDYPLGDPFQTINTNIKKTGVLKNSQEGLKKVLAENFAMIHESPMLQYEMNQDCRLMAVGKQFSTKYYAFALPQRSFLTKLISKTILDMQSGVIFDSLKEKWWKGSNSSQECTDVDESDGLTFSTMGGIFLVMVFGIGLGLLVLLIETIYHYCFILKRTRQKAVTVQNSRTNLAEDFYSLSSNNAQHIETCDL</sequence>
<accession>V4BDW0</accession>
<dbReference type="GeneID" id="20237028"/>
<dbReference type="KEGG" id="lgi:LOTGIDRAFT_156555"/>
<reference evidence="15 16" key="1">
    <citation type="journal article" date="2013" name="Nature">
        <title>Insights into bilaterian evolution from three spiralian genomes.</title>
        <authorList>
            <person name="Simakov O."/>
            <person name="Marletaz F."/>
            <person name="Cho S.J."/>
            <person name="Edsinger-Gonzales E."/>
            <person name="Havlak P."/>
            <person name="Hellsten U."/>
            <person name="Kuo D.H."/>
            <person name="Larsson T."/>
            <person name="Lv J."/>
            <person name="Arendt D."/>
            <person name="Savage R."/>
            <person name="Osoegawa K."/>
            <person name="de Jong P."/>
            <person name="Grimwood J."/>
            <person name="Chapman J.A."/>
            <person name="Shapiro H."/>
            <person name="Aerts A."/>
            <person name="Otillar R.P."/>
            <person name="Terry A.Y."/>
            <person name="Boore J.L."/>
            <person name="Grigoriev I.V."/>
            <person name="Lindberg D.R."/>
            <person name="Seaver E.C."/>
            <person name="Weisblat D.A."/>
            <person name="Putnam N.H."/>
            <person name="Rokhsar D.S."/>
        </authorList>
    </citation>
    <scope>NUCLEOTIDE SEQUENCE [LARGE SCALE GENOMIC DNA]</scope>
</reference>
<name>V4BDW0_LOTGI</name>
<dbReference type="SUPFAM" id="SSF53850">
    <property type="entry name" value="Periplasmic binding protein-like II"/>
    <property type="match status" value="1"/>
</dbReference>
<dbReference type="AlphaFoldDB" id="V4BDW0"/>
<evidence type="ECO:0000256" key="4">
    <source>
        <dbReference type="ARBA" id="ARBA00022989"/>
    </source>
</evidence>
<dbReference type="Pfam" id="PF10613">
    <property type="entry name" value="Lig_chan-Glu_bd"/>
    <property type="match status" value="1"/>
</dbReference>
<feature type="domain" description="Ionotropic glutamate receptor C-terminal" evidence="13">
    <location>
        <begin position="343"/>
        <end position="597"/>
    </location>
</feature>
<dbReference type="GO" id="GO:0016020">
    <property type="term" value="C:membrane"/>
    <property type="evidence" value="ECO:0007669"/>
    <property type="project" value="UniProtKB-SubCell"/>
</dbReference>
<dbReference type="RefSeq" id="XP_009045434.1">
    <property type="nucleotide sequence ID" value="XM_009047186.1"/>
</dbReference>
<comment type="subcellular location">
    <subcellularLocation>
        <location evidence="1">Membrane</location>
        <topology evidence="1">Multi-pass membrane protein</topology>
    </subcellularLocation>
</comment>
<feature type="transmembrane region" description="Helical" evidence="11">
    <location>
        <begin position="620"/>
        <end position="644"/>
    </location>
</feature>
<evidence type="ECO:0000256" key="3">
    <source>
        <dbReference type="ARBA" id="ARBA00022692"/>
    </source>
</evidence>
<evidence type="ECO:0000313" key="16">
    <source>
        <dbReference type="Proteomes" id="UP000030746"/>
    </source>
</evidence>
<dbReference type="CTD" id="20237028"/>
<proteinExistence type="predicted"/>
<dbReference type="InterPro" id="IPR015683">
    <property type="entry name" value="Ionotropic_Glu_rcpt"/>
</dbReference>
<evidence type="ECO:0000259" key="14">
    <source>
        <dbReference type="SMART" id="SM00918"/>
    </source>
</evidence>
<keyword evidence="10" id="KW-0407">Ion channel</keyword>
<evidence type="ECO:0000313" key="15">
    <source>
        <dbReference type="EMBL" id="ESP03952.1"/>
    </source>
</evidence>
<protein>
    <recommendedName>
        <fullName evidence="17">Ionotropic glutamate receptor L-glutamate and glycine-binding domain-containing protein</fullName>
    </recommendedName>
</protein>
<evidence type="ECO:0000256" key="2">
    <source>
        <dbReference type="ARBA" id="ARBA00022448"/>
    </source>
</evidence>
<dbReference type="InterPro" id="IPR001320">
    <property type="entry name" value="Iontro_rcpt_C"/>
</dbReference>
<dbReference type="OMA" id="MATIEMN"/>
<dbReference type="PANTHER" id="PTHR18966">
    <property type="entry name" value="IONOTROPIC GLUTAMATE RECEPTOR"/>
    <property type="match status" value="1"/>
</dbReference>
<evidence type="ECO:0000256" key="5">
    <source>
        <dbReference type="ARBA" id="ARBA00023065"/>
    </source>
</evidence>
<dbReference type="InterPro" id="IPR019594">
    <property type="entry name" value="Glu/Gly-bd"/>
</dbReference>
<keyword evidence="6 11" id="KW-0472">Membrane</keyword>
<evidence type="ECO:0000256" key="12">
    <source>
        <dbReference type="SAM" id="SignalP"/>
    </source>
</evidence>
<evidence type="ECO:0000256" key="7">
    <source>
        <dbReference type="ARBA" id="ARBA00023170"/>
    </source>
</evidence>
<evidence type="ECO:0000256" key="11">
    <source>
        <dbReference type="SAM" id="Phobius"/>
    </source>
</evidence>
<evidence type="ECO:0000259" key="13">
    <source>
        <dbReference type="SMART" id="SM00079"/>
    </source>
</evidence>
<dbReference type="SMART" id="SM00918">
    <property type="entry name" value="Lig_chan-Glu_bd"/>
    <property type="match status" value="1"/>
</dbReference>
<keyword evidence="7" id="KW-0675">Receptor</keyword>
<organism evidence="15 16">
    <name type="scientific">Lottia gigantea</name>
    <name type="common">Giant owl limpet</name>
    <dbReference type="NCBI Taxonomy" id="225164"/>
    <lineage>
        <taxon>Eukaryota</taxon>
        <taxon>Metazoa</taxon>
        <taxon>Spiralia</taxon>
        <taxon>Lophotrochozoa</taxon>
        <taxon>Mollusca</taxon>
        <taxon>Gastropoda</taxon>
        <taxon>Patellogastropoda</taxon>
        <taxon>Lottioidea</taxon>
        <taxon>Lottiidae</taxon>
        <taxon>Lottia</taxon>
    </lineage>
</organism>